<protein>
    <submittedName>
        <fullName evidence="1">Uncharacterized protein</fullName>
    </submittedName>
</protein>
<reference evidence="1" key="1">
    <citation type="submission" date="2022-10" db="EMBL/GenBank/DDBJ databases">
        <title>Culturing micro-colonial fungi from biological soil crusts in the Mojave desert and describing Neophaeococcomyces mojavensis, and introducing the new genera and species Taxawa tesnikishii.</title>
        <authorList>
            <person name="Kurbessoian T."/>
            <person name="Stajich J.E."/>
        </authorList>
    </citation>
    <scope>NUCLEOTIDE SEQUENCE</scope>
    <source>
        <strain evidence="1">TK_1</strain>
    </source>
</reference>
<evidence type="ECO:0000313" key="2">
    <source>
        <dbReference type="Proteomes" id="UP001172684"/>
    </source>
</evidence>
<dbReference type="Proteomes" id="UP001172684">
    <property type="component" value="Unassembled WGS sequence"/>
</dbReference>
<accession>A0ABQ9NG93</accession>
<sequence>MQPQKLLHAPTSFWTKSYDFTRPWWDHGHRTNESLLAHLGPEMSGYTLEQALQGIAEYVDVDAARAKVVYVSYCPTRERKGKEVSTLAIIEEHAKFLQQAEASLVATREDGEDDMQVDR</sequence>
<evidence type="ECO:0000313" key="1">
    <source>
        <dbReference type="EMBL" id="KAJ9656857.1"/>
    </source>
</evidence>
<gene>
    <name evidence="1" type="ORF">H2201_008419</name>
</gene>
<keyword evidence="2" id="KW-1185">Reference proteome</keyword>
<dbReference type="EMBL" id="JAPDRL010000115">
    <property type="protein sequence ID" value="KAJ9656857.1"/>
    <property type="molecule type" value="Genomic_DNA"/>
</dbReference>
<comment type="caution">
    <text evidence="1">The sequence shown here is derived from an EMBL/GenBank/DDBJ whole genome shotgun (WGS) entry which is preliminary data.</text>
</comment>
<name>A0ABQ9NG93_9PEZI</name>
<organism evidence="1 2">
    <name type="scientific">Coniosporium apollinis</name>
    <dbReference type="NCBI Taxonomy" id="61459"/>
    <lineage>
        <taxon>Eukaryota</taxon>
        <taxon>Fungi</taxon>
        <taxon>Dikarya</taxon>
        <taxon>Ascomycota</taxon>
        <taxon>Pezizomycotina</taxon>
        <taxon>Dothideomycetes</taxon>
        <taxon>Dothideomycetes incertae sedis</taxon>
        <taxon>Coniosporium</taxon>
    </lineage>
</organism>
<proteinExistence type="predicted"/>